<keyword evidence="6" id="KW-1185">Reference proteome</keyword>
<evidence type="ECO:0000313" key="5">
    <source>
        <dbReference type="EMBL" id="GEP97811.1"/>
    </source>
</evidence>
<keyword evidence="5" id="KW-0456">Lyase</keyword>
<feature type="region of interest" description="Disordered" evidence="2">
    <location>
        <begin position="559"/>
        <end position="578"/>
    </location>
</feature>
<evidence type="ECO:0000259" key="3">
    <source>
        <dbReference type="Pfam" id="PF07940"/>
    </source>
</evidence>
<organism evidence="5 6">
    <name type="scientific">Chitinophaga cymbidii</name>
    <dbReference type="NCBI Taxonomy" id="1096750"/>
    <lineage>
        <taxon>Bacteria</taxon>
        <taxon>Pseudomonadati</taxon>
        <taxon>Bacteroidota</taxon>
        <taxon>Chitinophagia</taxon>
        <taxon>Chitinophagales</taxon>
        <taxon>Chitinophagaceae</taxon>
        <taxon>Chitinophaga</taxon>
    </lineage>
</organism>
<dbReference type="RefSeq" id="WP_146865754.1">
    <property type="nucleotide sequence ID" value="NZ_BKAU01000005.1"/>
</dbReference>
<dbReference type="SUPFAM" id="SSF48230">
    <property type="entry name" value="Chondroitin AC/alginate lyase"/>
    <property type="match status" value="1"/>
</dbReference>
<dbReference type="InterPro" id="IPR032518">
    <property type="entry name" value="HepII_N"/>
</dbReference>
<dbReference type="PANTHER" id="PTHR38045">
    <property type="entry name" value="CHROMOSOME 1, WHOLE GENOME SHOTGUN SEQUENCE"/>
    <property type="match status" value="1"/>
</dbReference>
<dbReference type="Proteomes" id="UP000321436">
    <property type="component" value="Unassembled WGS sequence"/>
</dbReference>
<feature type="domain" description="Heparinase II N-terminal" evidence="4">
    <location>
        <begin position="22"/>
        <end position="308"/>
    </location>
</feature>
<dbReference type="Gene3D" id="1.50.10.100">
    <property type="entry name" value="Chondroitin AC/alginate lyase"/>
    <property type="match status" value="1"/>
</dbReference>
<dbReference type="Gene3D" id="2.70.98.70">
    <property type="match status" value="1"/>
</dbReference>
<dbReference type="Pfam" id="PF07940">
    <property type="entry name" value="Hepar_II_III_C"/>
    <property type="match status" value="1"/>
</dbReference>
<dbReference type="AlphaFoldDB" id="A0A512RQ40"/>
<reference evidence="5 6" key="1">
    <citation type="submission" date="2019-07" db="EMBL/GenBank/DDBJ databases">
        <title>Whole genome shotgun sequence of Chitinophaga cymbidii NBRC 109752.</title>
        <authorList>
            <person name="Hosoyama A."/>
            <person name="Uohara A."/>
            <person name="Ohji S."/>
            <person name="Ichikawa N."/>
        </authorList>
    </citation>
    <scope>NUCLEOTIDE SEQUENCE [LARGE SCALE GENOMIC DNA]</scope>
    <source>
        <strain evidence="5 6">NBRC 109752</strain>
    </source>
</reference>
<comment type="caution">
    <text evidence="5">The sequence shown here is derived from an EMBL/GenBank/DDBJ whole genome shotgun (WGS) entry which is preliminary data.</text>
</comment>
<protein>
    <submittedName>
        <fullName evidence="5">Oligo alginate lyase</fullName>
    </submittedName>
</protein>
<feature type="domain" description="Heparinase II/III-like C-terminal" evidence="3">
    <location>
        <begin position="351"/>
        <end position="543"/>
    </location>
</feature>
<dbReference type="Pfam" id="PF16332">
    <property type="entry name" value="DUF4962"/>
    <property type="match status" value="1"/>
</dbReference>
<evidence type="ECO:0000259" key="4">
    <source>
        <dbReference type="Pfam" id="PF16332"/>
    </source>
</evidence>
<dbReference type="OrthoDB" id="175534at2"/>
<evidence type="ECO:0000313" key="6">
    <source>
        <dbReference type="Proteomes" id="UP000321436"/>
    </source>
</evidence>
<comment type="subcellular location">
    <subcellularLocation>
        <location evidence="1">Cell envelope</location>
    </subcellularLocation>
</comment>
<evidence type="ECO:0000256" key="1">
    <source>
        <dbReference type="ARBA" id="ARBA00004196"/>
    </source>
</evidence>
<dbReference type="GO" id="GO:0016829">
    <property type="term" value="F:lyase activity"/>
    <property type="evidence" value="ECO:0007669"/>
    <property type="project" value="UniProtKB-KW"/>
</dbReference>
<name>A0A512RQ40_9BACT</name>
<evidence type="ECO:0000256" key="2">
    <source>
        <dbReference type="SAM" id="MobiDB-lite"/>
    </source>
</evidence>
<dbReference type="GO" id="GO:0030313">
    <property type="term" value="C:cell envelope"/>
    <property type="evidence" value="ECO:0007669"/>
    <property type="project" value="UniProtKB-SubCell"/>
</dbReference>
<gene>
    <name evidence="5" type="ORF">CCY01nite_40710</name>
</gene>
<accession>A0A512RQ40</accession>
<dbReference type="InterPro" id="IPR008929">
    <property type="entry name" value="Chondroitin_lyas"/>
</dbReference>
<dbReference type="PANTHER" id="PTHR38045:SF1">
    <property type="entry name" value="HEPARINASE II_III-LIKE PROTEIN"/>
    <property type="match status" value="1"/>
</dbReference>
<proteinExistence type="predicted"/>
<dbReference type="EMBL" id="BKAU01000005">
    <property type="protein sequence ID" value="GEP97811.1"/>
    <property type="molecule type" value="Genomic_DNA"/>
</dbReference>
<dbReference type="InterPro" id="IPR012480">
    <property type="entry name" value="Hepar_II_III_C"/>
</dbReference>
<sequence>MRYFFLSLLILCTTASSGQEPLLAGLRKEHPRLIATTDDFKRIAAAKETDDYMKTAYAKLYAQGEELLKAPPSIYVIPDGKRLLATSRRVVDRVATLALLYNVSGEERFAARAWNELLAASQFPDWNPTHFLDVGEMTYAFAIGYDWLFHYLDKDRRKIIRSAIIEKGLSHALLAYQGLATRETSWWPKVPHNWNQVCNGGIGVGALAIADEEPKLANEILKYVVEYLPLAMHHFAPDGAWNEGPGYWNYATRYNVAIIAAMQSALGKDFGLSAIEGFSKTGLFPLYLNSPINRSFNYADGGDSPIKGAQLYWFAKRFNQPEVAQYLHSFQVADPFALLWYDAALLRSAPQLPPDGYFRIAEVASMRSRWNDPDATFISFKAGDNKANHSHLDLGSFILDAQGERWVVDLGADNYNMPGYFNSAKGGKRWEYYRNRAEAHNTVLINPGKEEDQDPRAEAKITAFKSRNDAAYAVMDLTPAYATQATSVKRGIALLKKTGAVIIQDEIASARPSDIYWFAHTKAEVSLGRNKRTATFSQNGKQYTATLLAPAGAAFSVMPATPLPSSPDPEEDNPNKGISKLTVHLPAAATARIVVAFHAGGKVQDSPFTQPLEKWEK</sequence>